<keyword evidence="5 7" id="KW-0648">Protein biosynthesis</keyword>
<keyword evidence="13" id="KW-1185">Reference proteome</keyword>
<evidence type="ECO:0000313" key="12">
    <source>
        <dbReference type="EMBL" id="QEN05484.1"/>
    </source>
</evidence>
<gene>
    <name evidence="7" type="primary">serS</name>
    <name evidence="12" type="ORF">EW093_12420</name>
</gene>
<dbReference type="AlphaFoldDB" id="A0A5C1QFW3"/>
<evidence type="ECO:0000256" key="5">
    <source>
        <dbReference type="ARBA" id="ARBA00022917"/>
    </source>
</evidence>
<evidence type="ECO:0000256" key="3">
    <source>
        <dbReference type="ARBA" id="ARBA00022741"/>
    </source>
</evidence>
<dbReference type="EMBL" id="CP035807">
    <property type="protein sequence ID" value="QEN05484.1"/>
    <property type="molecule type" value="Genomic_DNA"/>
</dbReference>
<evidence type="ECO:0000256" key="4">
    <source>
        <dbReference type="ARBA" id="ARBA00022840"/>
    </source>
</evidence>
<comment type="subcellular location">
    <subcellularLocation>
        <location evidence="7">Cytoplasm</location>
    </subcellularLocation>
</comment>
<evidence type="ECO:0000256" key="7">
    <source>
        <dbReference type="HAMAP-Rule" id="MF_00176"/>
    </source>
</evidence>
<dbReference type="RefSeq" id="WP_149568722.1">
    <property type="nucleotide sequence ID" value="NZ_CP035807.1"/>
</dbReference>
<dbReference type="GO" id="GO:0004828">
    <property type="term" value="F:serine-tRNA ligase activity"/>
    <property type="evidence" value="ECO:0007669"/>
    <property type="project" value="UniProtKB-UniRule"/>
</dbReference>
<feature type="binding site" evidence="8">
    <location>
        <position position="383"/>
    </location>
    <ligand>
        <name>L-serine</name>
        <dbReference type="ChEBI" id="CHEBI:33384"/>
    </ligand>
</feature>
<evidence type="ECO:0000256" key="6">
    <source>
        <dbReference type="ARBA" id="ARBA00023146"/>
    </source>
</evidence>
<dbReference type="OrthoDB" id="9804647at2"/>
<sequence length="425" mass="47415">MLDLKFIRDNVEAVKANVKNRFMEADVDLVVELYTKYNESLSKVEELRRQANENASKMKGKLSQEERTVFINKGKELKAQIASIDSETSDLKSKLSSEASKIPNMAHPDAPIGKEDKENFQIKVCGTVPNFDFKPLDHVEIGEKLDLIEFERATKVSGPKFYYLKNEAAILEMALTRYAVDILMKKGFRVSITPDIAKVDILEGIGFNPRGSESNIYSIEGTDMCLVGTAEITLGGYHAGEIIDLSNGPIFMAGISHCFRREAGAAGQYSKGIYRVHQFTKIEMFIYCRPEESDKLHETLREIEEEIFNGLEVPFRVVDTCTGDLGSPAYRKYDLEAWMPGRGESGDWGEITSTSNCTDYQARRLGVRYKDENGKTAICHTLNGTAIAISRALIAIIENNQQADGSVTIPKALVPYTGFDTIKAK</sequence>
<dbReference type="InterPro" id="IPR010978">
    <property type="entry name" value="tRNA-bd_arm"/>
</dbReference>
<reference evidence="12 13" key="2">
    <citation type="submission" date="2019-09" db="EMBL/GenBank/DDBJ databases">
        <title>Complete Genome Sequence and Methylome Analysis of free living Spirochaetas.</title>
        <authorList>
            <person name="Leshcheva N."/>
            <person name="Mikheeva N."/>
        </authorList>
    </citation>
    <scope>NUCLEOTIDE SEQUENCE [LARGE SCALE GENOMIC DNA]</scope>
    <source>
        <strain evidence="12 13">P</strain>
    </source>
</reference>
<comment type="domain">
    <text evidence="7">Consists of two distinct domains, a catalytic core and a N-terminal extension that is involved in tRNA binding.</text>
</comment>
<evidence type="ECO:0000259" key="11">
    <source>
        <dbReference type="PROSITE" id="PS50862"/>
    </source>
</evidence>
<dbReference type="CDD" id="cd00770">
    <property type="entry name" value="SerRS_core"/>
    <property type="match status" value="1"/>
</dbReference>
<accession>A0A5C1QFW3</accession>
<name>A0A5C1QFW3_9SPIO</name>
<comment type="subunit">
    <text evidence="7">Homodimer. The tRNA molecule binds across the dimer.</text>
</comment>
<feature type="binding site" evidence="7 8">
    <location>
        <position position="283"/>
    </location>
    <ligand>
        <name>L-serine</name>
        <dbReference type="ChEBI" id="CHEBI:33384"/>
    </ligand>
</feature>
<comment type="catalytic activity">
    <reaction evidence="7">
        <text>tRNA(Ser) + L-serine + ATP = L-seryl-tRNA(Ser) + AMP + diphosphate + H(+)</text>
        <dbReference type="Rhea" id="RHEA:12292"/>
        <dbReference type="Rhea" id="RHEA-COMP:9669"/>
        <dbReference type="Rhea" id="RHEA-COMP:9703"/>
        <dbReference type="ChEBI" id="CHEBI:15378"/>
        <dbReference type="ChEBI" id="CHEBI:30616"/>
        <dbReference type="ChEBI" id="CHEBI:33019"/>
        <dbReference type="ChEBI" id="CHEBI:33384"/>
        <dbReference type="ChEBI" id="CHEBI:78442"/>
        <dbReference type="ChEBI" id="CHEBI:78533"/>
        <dbReference type="ChEBI" id="CHEBI:456215"/>
        <dbReference type="EC" id="6.1.1.11"/>
    </reaction>
</comment>
<feature type="binding site" evidence="7">
    <location>
        <position position="385"/>
    </location>
    <ligand>
        <name>L-serine</name>
        <dbReference type="ChEBI" id="CHEBI:33384"/>
    </ligand>
</feature>
<dbReference type="UniPathway" id="UPA00906">
    <property type="reaction ID" value="UER00895"/>
</dbReference>
<dbReference type="InterPro" id="IPR002314">
    <property type="entry name" value="aa-tRNA-synt_IIb"/>
</dbReference>
<comment type="catalytic activity">
    <reaction evidence="7">
        <text>tRNA(Sec) + L-serine + ATP = L-seryl-tRNA(Sec) + AMP + diphosphate + H(+)</text>
        <dbReference type="Rhea" id="RHEA:42580"/>
        <dbReference type="Rhea" id="RHEA-COMP:9742"/>
        <dbReference type="Rhea" id="RHEA-COMP:10128"/>
        <dbReference type="ChEBI" id="CHEBI:15378"/>
        <dbReference type="ChEBI" id="CHEBI:30616"/>
        <dbReference type="ChEBI" id="CHEBI:33019"/>
        <dbReference type="ChEBI" id="CHEBI:33384"/>
        <dbReference type="ChEBI" id="CHEBI:78442"/>
        <dbReference type="ChEBI" id="CHEBI:78533"/>
        <dbReference type="ChEBI" id="CHEBI:456215"/>
        <dbReference type="EC" id="6.1.1.11"/>
    </reaction>
</comment>
<keyword evidence="6 7" id="KW-0030">Aminoacyl-tRNA synthetase</keyword>
<organism evidence="12 13">
    <name type="scientific">Thiospirochaeta perfilievii</name>
    <dbReference type="NCBI Taxonomy" id="252967"/>
    <lineage>
        <taxon>Bacteria</taxon>
        <taxon>Pseudomonadati</taxon>
        <taxon>Spirochaetota</taxon>
        <taxon>Spirochaetia</taxon>
        <taxon>Spirochaetales</taxon>
        <taxon>Spirochaetaceae</taxon>
        <taxon>Thiospirochaeta</taxon>
    </lineage>
</organism>
<dbReference type="EC" id="6.1.1.11" evidence="7"/>
<keyword evidence="10" id="KW-0175">Coiled coil</keyword>
<dbReference type="InterPro" id="IPR033729">
    <property type="entry name" value="SerRS_core"/>
</dbReference>
<dbReference type="GO" id="GO:0006434">
    <property type="term" value="P:seryl-tRNA aminoacylation"/>
    <property type="evidence" value="ECO:0007669"/>
    <property type="project" value="UniProtKB-UniRule"/>
</dbReference>
<keyword evidence="1 7" id="KW-0963">Cytoplasm</keyword>
<evidence type="ECO:0000256" key="1">
    <source>
        <dbReference type="ARBA" id="ARBA00022490"/>
    </source>
</evidence>
<reference evidence="12 13" key="1">
    <citation type="submission" date="2019-02" db="EMBL/GenBank/DDBJ databases">
        <authorList>
            <person name="Fomenkov A."/>
            <person name="Dubinina G."/>
            <person name="Grabovich M."/>
            <person name="Vincze T."/>
            <person name="Roberts R.J."/>
        </authorList>
    </citation>
    <scope>NUCLEOTIDE SEQUENCE [LARGE SCALE GENOMIC DNA]</scope>
    <source>
        <strain evidence="12 13">P</strain>
    </source>
</reference>
<dbReference type="KEGG" id="sper:EW093_12420"/>
<dbReference type="PROSITE" id="PS50862">
    <property type="entry name" value="AA_TRNA_LIGASE_II"/>
    <property type="match status" value="1"/>
</dbReference>
<feature type="binding site" evidence="7 9">
    <location>
        <begin position="350"/>
        <end position="353"/>
    </location>
    <ligand>
        <name>ATP</name>
        <dbReference type="ChEBI" id="CHEBI:30616"/>
    </ligand>
</feature>
<feature type="binding site" evidence="7">
    <location>
        <begin position="229"/>
        <end position="231"/>
    </location>
    <ligand>
        <name>L-serine</name>
        <dbReference type="ChEBI" id="CHEBI:33384"/>
    </ligand>
</feature>
<comment type="pathway">
    <text evidence="7">Aminoacyl-tRNA biosynthesis; selenocysteinyl-tRNA(Sec) biosynthesis; L-seryl-tRNA(Sec) from L-serine and tRNA(Sec): step 1/1.</text>
</comment>
<evidence type="ECO:0000256" key="10">
    <source>
        <dbReference type="SAM" id="Coils"/>
    </source>
</evidence>
<dbReference type="GO" id="GO:0005737">
    <property type="term" value="C:cytoplasm"/>
    <property type="evidence" value="ECO:0007669"/>
    <property type="project" value="UniProtKB-SubCell"/>
</dbReference>
<dbReference type="GO" id="GO:0016260">
    <property type="term" value="P:selenocysteine biosynthetic process"/>
    <property type="evidence" value="ECO:0007669"/>
    <property type="project" value="UniProtKB-UniRule"/>
</dbReference>
<feature type="binding site" evidence="7">
    <location>
        <position position="276"/>
    </location>
    <ligand>
        <name>ATP</name>
        <dbReference type="ChEBI" id="CHEBI:30616"/>
    </ligand>
</feature>
<evidence type="ECO:0000256" key="8">
    <source>
        <dbReference type="PIRSR" id="PIRSR001529-1"/>
    </source>
</evidence>
<dbReference type="Gene3D" id="3.30.930.10">
    <property type="entry name" value="Bira Bifunctional Protein, Domain 2"/>
    <property type="match status" value="1"/>
</dbReference>
<dbReference type="Pfam" id="PF00587">
    <property type="entry name" value="tRNA-synt_2b"/>
    <property type="match status" value="1"/>
</dbReference>
<dbReference type="Gene3D" id="1.10.287.40">
    <property type="entry name" value="Serine-tRNA synthetase, tRNA binding domain"/>
    <property type="match status" value="1"/>
</dbReference>
<dbReference type="InterPro" id="IPR015866">
    <property type="entry name" value="Ser-tRNA-synth_1_N"/>
</dbReference>
<keyword evidence="3 7" id="KW-0547">Nucleotide-binding</keyword>
<dbReference type="NCBIfam" id="TIGR00414">
    <property type="entry name" value="serS"/>
    <property type="match status" value="1"/>
</dbReference>
<keyword evidence="4 7" id="KW-0067">ATP-binding</keyword>
<evidence type="ECO:0000313" key="13">
    <source>
        <dbReference type="Proteomes" id="UP000323824"/>
    </source>
</evidence>
<dbReference type="Pfam" id="PF02403">
    <property type="entry name" value="Seryl_tRNA_N"/>
    <property type="match status" value="1"/>
</dbReference>
<dbReference type="SUPFAM" id="SSF46589">
    <property type="entry name" value="tRNA-binding arm"/>
    <property type="match status" value="1"/>
</dbReference>
<feature type="binding site" evidence="8">
    <location>
        <position position="260"/>
    </location>
    <ligand>
        <name>L-serine</name>
        <dbReference type="ChEBI" id="CHEBI:33384"/>
    </ligand>
</feature>
<dbReference type="GO" id="GO:0005524">
    <property type="term" value="F:ATP binding"/>
    <property type="evidence" value="ECO:0007669"/>
    <property type="project" value="UniProtKB-UniRule"/>
</dbReference>
<proteinExistence type="inferred from homology"/>
<feature type="binding site" evidence="9">
    <location>
        <begin position="276"/>
        <end position="279"/>
    </location>
    <ligand>
        <name>ATP</name>
        <dbReference type="ChEBI" id="CHEBI:30616"/>
    </ligand>
</feature>
<dbReference type="InterPro" id="IPR002317">
    <property type="entry name" value="Ser-tRNA-ligase_type_1"/>
</dbReference>
<feature type="coiled-coil region" evidence="10">
    <location>
        <begin position="34"/>
        <end position="68"/>
    </location>
</feature>
<evidence type="ECO:0000256" key="2">
    <source>
        <dbReference type="ARBA" id="ARBA00022598"/>
    </source>
</evidence>
<feature type="binding site" evidence="8">
    <location>
        <position position="229"/>
    </location>
    <ligand>
        <name>L-serine</name>
        <dbReference type="ChEBI" id="CHEBI:33384"/>
    </ligand>
</feature>
<comment type="similarity">
    <text evidence="7">Belongs to the class-II aminoacyl-tRNA synthetase family. Type-1 seryl-tRNA synthetase subfamily.</text>
</comment>
<feature type="domain" description="Aminoacyl-transfer RNA synthetases class-II family profile" evidence="11">
    <location>
        <begin position="137"/>
        <end position="410"/>
    </location>
</feature>
<dbReference type="Proteomes" id="UP000323824">
    <property type="component" value="Chromosome"/>
</dbReference>
<dbReference type="PRINTS" id="PR00981">
    <property type="entry name" value="TRNASYNTHSER"/>
</dbReference>
<feature type="site" description="Important for serine binding" evidence="8">
    <location>
        <position position="385"/>
    </location>
</feature>
<dbReference type="PIRSF" id="PIRSF001529">
    <property type="entry name" value="Ser-tRNA-synth_IIa"/>
    <property type="match status" value="1"/>
</dbReference>
<evidence type="ECO:0000256" key="9">
    <source>
        <dbReference type="PIRSR" id="PIRSR001529-2"/>
    </source>
</evidence>
<feature type="binding site" evidence="7 9">
    <location>
        <begin position="260"/>
        <end position="262"/>
    </location>
    <ligand>
        <name>ATP</name>
        <dbReference type="ChEBI" id="CHEBI:30616"/>
    </ligand>
</feature>
<dbReference type="PANTHER" id="PTHR11778">
    <property type="entry name" value="SERYL-TRNA SYNTHETASE"/>
    <property type="match status" value="1"/>
</dbReference>
<dbReference type="InterPro" id="IPR042103">
    <property type="entry name" value="SerRS_1_N_sf"/>
</dbReference>
<comment type="function">
    <text evidence="7">Catalyzes the attachment of serine to tRNA(Ser). Is also able to aminoacylate tRNA(Sec) with serine, to form the misacylated tRNA L-seryl-tRNA(Sec), which will be further converted into selenocysteinyl-tRNA(Sec).</text>
</comment>
<dbReference type="HAMAP" id="MF_00176">
    <property type="entry name" value="Ser_tRNA_synth_type1"/>
    <property type="match status" value="1"/>
</dbReference>
<keyword evidence="2 7" id="KW-0436">Ligase</keyword>
<dbReference type="InterPro" id="IPR006195">
    <property type="entry name" value="aa-tRNA-synth_II"/>
</dbReference>
<dbReference type="InterPro" id="IPR045864">
    <property type="entry name" value="aa-tRNA-synth_II/BPL/LPL"/>
</dbReference>
<dbReference type="SUPFAM" id="SSF55681">
    <property type="entry name" value="Class II aaRS and biotin synthetases"/>
    <property type="match status" value="1"/>
</dbReference>
<protein>
    <recommendedName>
        <fullName evidence="7">Serine--tRNA ligase</fullName>
        <ecNumber evidence="7">6.1.1.11</ecNumber>
    </recommendedName>
    <alternativeName>
        <fullName evidence="7">Seryl-tRNA synthetase</fullName>
        <shortName evidence="7">SerRS</shortName>
    </alternativeName>
    <alternativeName>
        <fullName evidence="7">Seryl-tRNA(Ser/Sec) synthetase</fullName>
    </alternativeName>
</protein>